<evidence type="ECO:0000313" key="2">
    <source>
        <dbReference type="EMBL" id="KAK1579498.1"/>
    </source>
</evidence>
<protein>
    <submittedName>
        <fullName evidence="2">Uncharacterized protein</fullName>
    </submittedName>
</protein>
<accession>A0AAD8PRP7</accession>
<dbReference type="RefSeq" id="XP_060410622.1">
    <property type="nucleotide sequence ID" value="XM_060552594.1"/>
</dbReference>
<reference evidence="2" key="1">
    <citation type="submission" date="2021-06" db="EMBL/GenBank/DDBJ databases">
        <title>Comparative genomics, transcriptomics and evolutionary studies reveal genomic signatures of adaptation to plant cell wall in hemibiotrophic fungi.</title>
        <authorList>
            <consortium name="DOE Joint Genome Institute"/>
            <person name="Baroncelli R."/>
            <person name="Diaz J.F."/>
            <person name="Benocci T."/>
            <person name="Peng M."/>
            <person name="Battaglia E."/>
            <person name="Haridas S."/>
            <person name="Andreopoulos W."/>
            <person name="Labutti K."/>
            <person name="Pangilinan J."/>
            <person name="Floch G.L."/>
            <person name="Makela M.R."/>
            <person name="Henrissat B."/>
            <person name="Grigoriev I.V."/>
            <person name="Crouch J.A."/>
            <person name="De Vries R.P."/>
            <person name="Sukno S.A."/>
            <person name="Thon M.R."/>
        </authorList>
    </citation>
    <scope>NUCLEOTIDE SEQUENCE</scope>
    <source>
        <strain evidence="2">CBS 125086</strain>
    </source>
</reference>
<dbReference type="EMBL" id="JAHLJV010000066">
    <property type="protein sequence ID" value="KAK1579498.1"/>
    <property type="molecule type" value="Genomic_DNA"/>
</dbReference>
<sequence>MSTKPPGVLNPLPNLLRILRAKWSNEREYAYVYRVTWTQGAELENNGSVQGGRGAKPHMARPPPGSRDLGFPLVQRSRIASPPPYQEIIGDSPTGWQNAPRCPWSR</sequence>
<proteinExistence type="predicted"/>
<comment type="caution">
    <text evidence="2">The sequence shown here is derived from an EMBL/GenBank/DDBJ whole genome shotgun (WGS) entry which is preliminary data.</text>
</comment>
<dbReference type="Proteomes" id="UP001230504">
    <property type="component" value="Unassembled WGS sequence"/>
</dbReference>
<feature type="region of interest" description="Disordered" evidence="1">
    <location>
        <begin position="45"/>
        <end position="106"/>
    </location>
</feature>
<dbReference type="AlphaFoldDB" id="A0AAD8PRP7"/>
<evidence type="ECO:0000313" key="3">
    <source>
        <dbReference type="Proteomes" id="UP001230504"/>
    </source>
</evidence>
<name>A0AAD8PRP7_9PEZI</name>
<dbReference type="GeneID" id="85436834"/>
<organism evidence="2 3">
    <name type="scientific">Colletotrichum navitas</name>
    <dbReference type="NCBI Taxonomy" id="681940"/>
    <lineage>
        <taxon>Eukaryota</taxon>
        <taxon>Fungi</taxon>
        <taxon>Dikarya</taxon>
        <taxon>Ascomycota</taxon>
        <taxon>Pezizomycotina</taxon>
        <taxon>Sordariomycetes</taxon>
        <taxon>Hypocreomycetidae</taxon>
        <taxon>Glomerellales</taxon>
        <taxon>Glomerellaceae</taxon>
        <taxon>Colletotrichum</taxon>
        <taxon>Colletotrichum graminicola species complex</taxon>
    </lineage>
</organism>
<evidence type="ECO:0000256" key="1">
    <source>
        <dbReference type="SAM" id="MobiDB-lite"/>
    </source>
</evidence>
<gene>
    <name evidence="2" type="ORF">LY79DRAFT_343984</name>
</gene>
<keyword evidence="3" id="KW-1185">Reference proteome</keyword>